<dbReference type="Proteomes" id="UP001151760">
    <property type="component" value="Unassembled WGS sequence"/>
</dbReference>
<dbReference type="EMBL" id="BQNB010010082">
    <property type="protein sequence ID" value="GJS72464.1"/>
    <property type="molecule type" value="Genomic_DNA"/>
</dbReference>
<feature type="compositionally biased region" description="Basic and acidic residues" evidence="1">
    <location>
        <begin position="74"/>
        <end position="86"/>
    </location>
</feature>
<accession>A0ABQ4Y4A2</accession>
<proteinExistence type="predicted"/>
<comment type="caution">
    <text evidence="2">The sequence shown here is derived from an EMBL/GenBank/DDBJ whole genome shotgun (WGS) entry which is preliminary data.</text>
</comment>
<name>A0ABQ4Y4A2_9ASTR</name>
<gene>
    <name evidence="2" type="ORF">Tco_0705305</name>
</gene>
<evidence type="ECO:0000313" key="2">
    <source>
        <dbReference type="EMBL" id="GJS72464.1"/>
    </source>
</evidence>
<feature type="region of interest" description="Disordered" evidence="1">
    <location>
        <begin position="67"/>
        <end position="86"/>
    </location>
</feature>
<evidence type="ECO:0000313" key="3">
    <source>
        <dbReference type="Proteomes" id="UP001151760"/>
    </source>
</evidence>
<organism evidence="2 3">
    <name type="scientific">Tanacetum coccineum</name>
    <dbReference type="NCBI Taxonomy" id="301880"/>
    <lineage>
        <taxon>Eukaryota</taxon>
        <taxon>Viridiplantae</taxon>
        <taxon>Streptophyta</taxon>
        <taxon>Embryophyta</taxon>
        <taxon>Tracheophyta</taxon>
        <taxon>Spermatophyta</taxon>
        <taxon>Magnoliopsida</taxon>
        <taxon>eudicotyledons</taxon>
        <taxon>Gunneridae</taxon>
        <taxon>Pentapetalae</taxon>
        <taxon>asterids</taxon>
        <taxon>campanulids</taxon>
        <taxon>Asterales</taxon>
        <taxon>Asteraceae</taxon>
        <taxon>Asteroideae</taxon>
        <taxon>Anthemideae</taxon>
        <taxon>Anthemidinae</taxon>
        <taxon>Tanacetum</taxon>
    </lineage>
</organism>
<evidence type="ECO:0000256" key="1">
    <source>
        <dbReference type="SAM" id="MobiDB-lite"/>
    </source>
</evidence>
<keyword evidence="3" id="KW-1185">Reference proteome</keyword>
<feature type="region of interest" description="Disordered" evidence="1">
    <location>
        <begin position="106"/>
        <end position="143"/>
    </location>
</feature>
<feature type="compositionally biased region" description="Basic and acidic residues" evidence="1">
    <location>
        <begin position="112"/>
        <end position="136"/>
    </location>
</feature>
<reference evidence="2" key="1">
    <citation type="journal article" date="2022" name="Int. J. Mol. Sci.">
        <title>Draft Genome of Tanacetum Coccineum: Genomic Comparison of Closely Related Tanacetum-Family Plants.</title>
        <authorList>
            <person name="Yamashiro T."/>
            <person name="Shiraishi A."/>
            <person name="Nakayama K."/>
            <person name="Satake H."/>
        </authorList>
    </citation>
    <scope>NUCLEOTIDE SEQUENCE</scope>
</reference>
<reference evidence="2" key="2">
    <citation type="submission" date="2022-01" db="EMBL/GenBank/DDBJ databases">
        <authorList>
            <person name="Yamashiro T."/>
            <person name="Shiraishi A."/>
            <person name="Satake H."/>
            <person name="Nakayama K."/>
        </authorList>
    </citation>
    <scope>NUCLEOTIDE SEQUENCE</scope>
</reference>
<protein>
    <submittedName>
        <fullName evidence="2">Uncharacterized protein</fullName>
    </submittedName>
</protein>
<sequence length="143" mass="16102">METAAGMSREAWGPSDGCSDLDMERYFPSTQFMHSCQRSQMLQSADHRATESDFDLLTTSRTGVSEMRALRAAARTDRGRRSSRSRDKVMNYYRGRYCLTGGLAGPAGVLARRKDGQRRPRSEEEALTDKLLDTKRNMKKLAG</sequence>